<dbReference type="EMBL" id="KY368640">
    <property type="protein sequence ID" value="APZ82591.1"/>
    <property type="molecule type" value="Genomic_DNA"/>
</dbReference>
<proteinExistence type="predicted"/>
<evidence type="ECO:0000313" key="2">
    <source>
        <dbReference type="Proteomes" id="UP000221795"/>
    </source>
</evidence>
<reference evidence="1" key="1">
    <citation type="journal article" date="2017" name="Viruses">
        <title>Characterization of Bacillus subtilis Viruses vB_BsuM-Goe2 and vB_BsuM-Goe3.</title>
        <authorList>
            <person name="Willms I.M."/>
            <person name="Hoppert M."/>
            <person name="Hertel R."/>
        </authorList>
    </citation>
    <scope>NUCLEOTIDE SEQUENCE [LARGE SCALE GENOMIC DNA]</scope>
</reference>
<name>A0A217ER74_BPGO3</name>
<gene>
    <name evidence="1" type="ORF">Goe3_c13000</name>
</gene>
<organismHost>
    <name type="scientific">Bacillus subtilis</name>
    <dbReference type="NCBI Taxonomy" id="1423"/>
</organismHost>
<protein>
    <submittedName>
        <fullName evidence="1">Uncharacterized protein</fullName>
    </submittedName>
</protein>
<evidence type="ECO:0000313" key="1">
    <source>
        <dbReference type="EMBL" id="APZ82591.1"/>
    </source>
</evidence>
<sequence>MLQHKSNNHGDIVANTLQYYRERTKSNSTQTPVLYLDIKKKLLKTIEEGKRVLIDIKDSYSVQTVVVRFEYVHDRWAMGKSICYLDGKEVKVPYTIHYSDIICNRMKVKVITEGDNPFEQRC</sequence>
<accession>A0A217ER74</accession>
<keyword evidence="2" id="KW-1185">Reference proteome</keyword>
<dbReference type="Proteomes" id="UP000221795">
    <property type="component" value="Segment"/>
</dbReference>
<organism evidence="1 2">
    <name type="scientific">Bacillus phage vB_BsuM-Goe3</name>
    <dbReference type="NCBI Taxonomy" id="1933063"/>
    <lineage>
        <taxon>Viruses</taxon>
        <taxon>Duplodnaviria</taxon>
        <taxon>Heunggongvirae</taxon>
        <taxon>Uroviricota</taxon>
        <taxon>Caudoviricetes</taxon>
        <taxon>Herelleviridae</taxon>
        <taxon>Bastillevirinae</taxon>
        <taxon>Grisebachstrassevirus</taxon>
        <taxon>Grisebachstrassevirus goe3</taxon>
    </lineage>
</organism>